<name>A0AAD7BDX8_9AGAR</name>
<dbReference type="InterPro" id="IPR005198">
    <property type="entry name" value="Glyco_hydro_76"/>
</dbReference>
<reference evidence="4" key="1">
    <citation type="submission" date="2023-03" db="EMBL/GenBank/DDBJ databases">
        <title>Massive genome expansion in bonnet fungi (Mycena s.s.) driven by repeated elements and novel gene families across ecological guilds.</title>
        <authorList>
            <consortium name="Lawrence Berkeley National Laboratory"/>
            <person name="Harder C.B."/>
            <person name="Miyauchi S."/>
            <person name="Viragh M."/>
            <person name="Kuo A."/>
            <person name="Thoen E."/>
            <person name="Andreopoulos B."/>
            <person name="Lu D."/>
            <person name="Skrede I."/>
            <person name="Drula E."/>
            <person name="Henrissat B."/>
            <person name="Morin E."/>
            <person name="Kohler A."/>
            <person name="Barry K."/>
            <person name="LaButti K."/>
            <person name="Morin E."/>
            <person name="Salamov A."/>
            <person name="Lipzen A."/>
            <person name="Mereny Z."/>
            <person name="Hegedus B."/>
            <person name="Baldrian P."/>
            <person name="Stursova M."/>
            <person name="Weitz H."/>
            <person name="Taylor A."/>
            <person name="Grigoriev I.V."/>
            <person name="Nagy L.G."/>
            <person name="Martin F."/>
            <person name="Kauserud H."/>
        </authorList>
    </citation>
    <scope>NUCLEOTIDE SEQUENCE</scope>
    <source>
        <strain evidence="4">9284</strain>
    </source>
</reference>
<evidence type="ECO:0000313" key="4">
    <source>
        <dbReference type="EMBL" id="KAJ7617885.1"/>
    </source>
</evidence>
<evidence type="ECO:0000256" key="3">
    <source>
        <dbReference type="SAM" id="SignalP"/>
    </source>
</evidence>
<accession>A0AAD7BDX8</accession>
<keyword evidence="2" id="KW-0472">Membrane</keyword>
<proteinExistence type="predicted"/>
<keyword evidence="3" id="KW-0732">Signal</keyword>
<dbReference type="PANTHER" id="PTHR47791">
    <property type="entry name" value="MEIOTICALLY UP-REGULATED GENE 191 PROTEIN"/>
    <property type="match status" value="1"/>
</dbReference>
<dbReference type="SUPFAM" id="SSF48208">
    <property type="entry name" value="Six-hairpin glycosidases"/>
    <property type="match status" value="1"/>
</dbReference>
<dbReference type="EMBL" id="JARKIF010000020">
    <property type="protein sequence ID" value="KAJ7617885.1"/>
    <property type="molecule type" value="Genomic_DNA"/>
</dbReference>
<feature type="compositionally biased region" description="Low complexity" evidence="1">
    <location>
        <begin position="431"/>
        <end position="451"/>
    </location>
</feature>
<feature type="compositionally biased region" description="Basic and acidic residues" evidence="1">
    <location>
        <begin position="551"/>
        <end position="570"/>
    </location>
</feature>
<evidence type="ECO:0000313" key="5">
    <source>
        <dbReference type="Proteomes" id="UP001221142"/>
    </source>
</evidence>
<evidence type="ECO:0000256" key="2">
    <source>
        <dbReference type="SAM" id="Phobius"/>
    </source>
</evidence>
<feature type="region of interest" description="Disordered" evidence="1">
    <location>
        <begin position="534"/>
        <end position="581"/>
    </location>
</feature>
<dbReference type="Proteomes" id="UP001221142">
    <property type="component" value="Unassembled WGS sequence"/>
</dbReference>
<dbReference type="Pfam" id="PF03663">
    <property type="entry name" value="Glyco_hydro_76"/>
    <property type="match status" value="1"/>
</dbReference>
<dbReference type="Gene3D" id="1.50.10.20">
    <property type="match status" value="1"/>
</dbReference>
<feature type="signal peptide" evidence="3">
    <location>
        <begin position="1"/>
        <end position="31"/>
    </location>
</feature>
<evidence type="ECO:0000256" key="1">
    <source>
        <dbReference type="SAM" id="MobiDB-lite"/>
    </source>
</evidence>
<dbReference type="PANTHER" id="PTHR47791:SF3">
    <property type="entry name" value="MEIOTICALLY UP-REGULATED GENE 191 PROTEIN"/>
    <property type="match status" value="1"/>
</dbReference>
<dbReference type="InterPro" id="IPR008928">
    <property type="entry name" value="6-hairpin_glycosidase_sf"/>
</dbReference>
<protein>
    <recommendedName>
        <fullName evidence="6">Glycoside hydrolase family 76 protein</fullName>
    </recommendedName>
</protein>
<dbReference type="AlphaFoldDB" id="A0AAD7BDX8"/>
<keyword evidence="2" id="KW-1133">Transmembrane helix</keyword>
<gene>
    <name evidence="4" type="ORF">FB45DRAFT_1034119</name>
</gene>
<sequence length="581" mass="62239">MTPVTFFLDFQGWPPYLFIILLLVQVHSARSGSTTISTSGWRVSTAFLHGTGLDDEPAFFVPSQKPNVTLSTAARVGTAAIALEKAIDNLPTTQQYDGQTYEFVATLFSEMADFDHITGQTKYEDTLDSLFGQTLGNRSLFSDPLTYGYAAIRAYAAYQNPIFLQYANESWTFGNEYTIPNPVTTPVVKNFPLSSVCQGATMAGGTFYTNSTGDPSVTAMSTGYFALLSALLAEATTGATSAPSYLSSAVQSAEFIQSHLYNADNLVIETISAAQNESCKITNSAVASFNQGLFIEGLATLQSISPSENTQTMLESLITTSLTESGFQTENGIQLCRIGSNDGDNILIRALSSAYTRNVTSPELRQVLHDYLSVQYNAVVDLATAGGTDIYSLQWSVQSSSTTTFSMSGQTNALGVLLSGISLDDNNAADTTTTTTTTPSSSTRPSTSVSSSHAHKLAAGTIVGIVAGVVLIILLPGLTILIIHWRRRSRSGAVRPLSMPTLPPPIDYIPRSVVREPVPYSSASIAASERDTYVPSAVAATSSSTSPVGAWRRDEKTPRMLEEGQGRDNDVEAPPPDYDFR</sequence>
<organism evidence="4 5">
    <name type="scientific">Roridomyces roridus</name>
    <dbReference type="NCBI Taxonomy" id="1738132"/>
    <lineage>
        <taxon>Eukaryota</taxon>
        <taxon>Fungi</taxon>
        <taxon>Dikarya</taxon>
        <taxon>Basidiomycota</taxon>
        <taxon>Agaricomycotina</taxon>
        <taxon>Agaricomycetes</taxon>
        <taxon>Agaricomycetidae</taxon>
        <taxon>Agaricales</taxon>
        <taxon>Marasmiineae</taxon>
        <taxon>Mycenaceae</taxon>
        <taxon>Roridomyces</taxon>
    </lineage>
</organism>
<feature type="compositionally biased region" description="Low complexity" evidence="1">
    <location>
        <begin position="534"/>
        <end position="548"/>
    </location>
</feature>
<dbReference type="InterPro" id="IPR053169">
    <property type="entry name" value="MUG_Protein"/>
</dbReference>
<dbReference type="GO" id="GO:0005975">
    <property type="term" value="P:carbohydrate metabolic process"/>
    <property type="evidence" value="ECO:0007669"/>
    <property type="project" value="InterPro"/>
</dbReference>
<feature type="transmembrane region" description="Helical" evidence="2">
    <location>
        <begin position="457"/>
        <end position="483"/>
    </location>
</feature>
<evidence type="ECO:0008006" key="6">
    <source>
        <dbReference type="Google" id="ProtNLM"/>
    </source>
</evidence>
<feature type="chain" id="PRO_5041907045" description="Glycoside hydrolase family 76 protein" evidence="3">
    <location>
        <begin position="32"/>
        <end position="581"/>
    </location>
</feature>
<feature type="region of interest" description="Disordered" evidence="1">
    <location>
        <begin position="429"/>
        <end position="451"/>
    </location>
</feature>
<keyword evidence="2" id="KW-0812">Transmembrane</keyword>
<comment type="caution">
    <text evidence="4">The sequence shown here is derived from an EMBL/GenBank/DDBJ whole genome shotgun (WGS) entry which is preliminary data.</text>
</comment>
<keyword evidence="5" id="KW-1185">Reference proteome</keyword>